<dbReference type="GO" id="GO:0005524">
    <property type="term" value="F:ATP binding"/>
    <property type="evidence" value="ECO:0007669"/>
    <property type="project" value="UniProtKB-UniRule"/>
</dbReference>
<dbReference type="SUPFAM" id="SSF56059">
    <property type="entry name" value="Glutathione synthetase ATP-binding domain-like"/>
    <property type="match status" value="1"/>
</dbReference>
<dbReference type="Pfam" id="PF08443">
    <property type="entry name" value="RimK"/>
    <property type="match status" value="1"/>
</dbReference>
<dbReference type="AlphaFoldDB" id="A0AAP2W7M1"/>
<name>A0AAP2W7M1_9EURY</name>
<dbReference type="InterPro" id="IPR013651">
    <property type="entry name" value="ATP-grasp_RimK-type"/>
</dbReference>
<feature type="domain" description="ATP-grasp" evidence="2">
    <location>
        <begin position="95"/>
        <end position="287"/>
    </location>
</feature>
<dbReference type="Proteomes" id="UP001320159">
    <property type="component" value="Unassembled WGS sequence"/>
</dbReference>
<dbReference type="PROSITE" id="PS50975">
    <property type="entry name" value="ATP_GRASP"/>
    <property type="match status" value="1"/>
</dbReference>
<accession>A0AAP2W7M1</accession>
<dbReference type="GO" id="GO:0046872">
    <property type="term" value="F:metal ion binding"/>
    <property type="evidence" value="ECO:0007669"/>
    <property type="project" value="InterPro"/>
</dbReference>
<dbReference type="InterPro" id="IPR011761">
    <property type="entry name" value="ATP-grasp"/>
</dbReference>
<keyword evidence="1" id="KW-0067">ATP-binding</keyword>
<proteinExistence type="predicted"/>
<dbReference type="PANTHER" id="PTHR21621">
    <property type="entry name" value="RIBOSOMAL PROTEIN S6 MODIFICATION PROTEIN"/>
    <property type="match status" value="1"/>
</dbReference>
<comment type="caution">
    <text evidence="3">The sequence shown here is derived from an EMBL/GenBank/DDBJ whole genome shotgun (WGS) entry which is preliminary data.</text>
</comment>
<dbReference type="RefSeq" id="WP_230742188.1">
    <property type="nucleotide sequence ID" value="NZ_PGCK01000008.1"/>
</dbReference>
<evidence type="ECO:0000313" key="4">
    <source>
        <dbReference type="Proteomes" id="UP001320159"/>
    </source>
</evidence>
<dbReference type="Gene3D" id="3.30.1490.20">
    <property type="entry name" value="ATP-grasp fold, A domain"/>
    <property type="match status" value="1"/>
</dbReference>
<dbReference type="EMBL" id="PGCK01000008">
    <property type="protein sequence ID" value="MCD1295334.1"/>
    <property type="molecule type" value="Genomic_DNA"/>
</dbReference>
<evidence type="ECO:0000259" key="2">
    <source>
        <dbReference type="PROSITE" id="PS50975"/>
    </source>
</evidence>
<dbReference type="Gene3D" id="3.30.470.20">
    <property type="entry name" value="ATP-grasp fold, B domain"/>
    <property type="match status" value="1"/>
</dbReference>
<sequence length="305" mass="34943">MKIGCFVETYSFHTKIEAQALENFKTSAERKGHQFEYIFKKDLNRIPEFDSIFIRATTDPMNTAYVVSRTADALGKVVIDDPHSIRTCSSKVVLDGLFKQNNIPSPRSVLFAGDYSPDNLRKIIEYLKFPIVVKAPYTKFSSHVEKAHDEAELKEITSRYLKNARPIVLQEFMPTTFDWRVGMLDGKVLYLCKYHMPKGGWKVKSMVDGKQEWGKSTPIMRKNIPKKLEELAIKVTKCVGDGLYGLDIKEVNGEYYCIEINDNPSFYAGIEDSKDHDIYDKIIDRLTSGRPVKPGTYRLNEDCII</sequence>
<reference evidence="3 4" key="1">
    <citation type="submission" date="2017-11" db="EMBL/GenBank/DDBJ databases">
        <title>Isolation and Characterization of Family Methanocellaceae Species from Potential Methane Hydrate Area Offshore Southwestern Taiwan.</title>
        <authorList>
            <person name="Zhang W.-L."/>
            <person name="Chen W.-C."/>
            <person name="Lai M.-C."/>
            <person name="Chen S.-C."/>
        </authorList>
    </citation>
    <scope>NUCLEOTIDE SEQUENCE [LARGE SCALE GENOMIC DNA]</scope>
    <source>
        <strain evidence="3 4">CWC-04</strain>
    </source>
</reference>
<evidence type="ECO:0000313" key="3">
    <source>
        <dbReference type="EMBL" id="MCD1295334.1"/>
    </source>
</evidence>
<dbReference type="GO" id="GO:0009432">
    <property type="term" value="P:SOS response"/>
    <property type="evidence" value="ECO:0007669"/>
    <property type="project" value="TreeGrafter"/>
</dbReference>
<dbReference type="GO" id="GO:0018169">
    <property type="term" value="F:ribosomal S6-glutamic acid ligase activity"/>
    <property type="evidence" value="ECO:0007669"/>
    <property type="project" value="TreeGrafter"/>
</dbReference>
<keyword evidence="4" id="KW-1185">Reference proteome</keyword>
<evidence type="ECO:0000256" key="1">
    <source>
        <dbReference type="PROSITE-ProRule" id="PRU00409"/>
    </source>
</evidence>
<gene>
    <name evidence="3" type="ORF">CUJ83_10015</name>
</gene>
<organism evidence="3 4">
    <name type="scientific">Methanooceanicella nereidis</name>
    <dbReference type="NCBI Taxonomy" id="2052831"/>
    <lineage>
        <taxon>Archaea</taxon>
        <taxon>Methanobacteriati</taxon>
        <taxon>Methanobacteriota</taxon>
        <taxon>Stenosarchaea group</taxon>
        <taxon>Methanomicrobia</taxon>
        <taxon>Methanocellales</taxon>
        <taxon>Methanocellaceae</taxon>
        <taxon>Methanooceanicella</taxon>
    </lineage>
</organism>
<dbReference type="PANTHER" id="PTHR21621:SF0">
    <property type="entry name" value="BETA-CITRYLGLUTAMATE SYNTHASE B-RELATED"/>
    <property type="match status" value="1"/>
</dbReference>
<dbReference type="GO" id="GO:0005737">
    <property type="term" value="C:cytoplasm"/>
    <property type="evidence" value="ECO:0007669"/>
    <property type="project" value="TreeGrafter"/>
</dbReference>
<keyword evidence="1" id="KW-0547">Nucleotide-binding</keyword>
<protein>
    <recommendedName>
        <fullName evidence="2">ATP-grasp domain-containing protein</fullName>
    </recommendedName>
</protein>
<dbReference type="InterPro" id="IPR013815">
    <property type="entry name" value="ATP_grasp_subdomain_1"/>
</dbReference>